<gene>
    <name evidence="2" type="ORF">BJ875DRAFT_142155</name>
</gene>
<sequence>MASSGLAFAPAMLLHSSDAAVLKRTLWYGNLAIYRNEMNIQRHKIHKQYVGISLGSPQDVLNLGAPVQLCTSWELMKHIVATTTGSRSGPQHREDQATAPPCVHAIGS</sequence>
<evidence type="ECO:0000313" key="2">
    <source>
        <dbReference type="EMBL" id="KAG9237567.1"/>
    </source>
</evidence>
<protein>
    <submittedName>
        <fullName evidence="2">Uncharacterized protein</fullName>
    </submittedName>
</protein>
<proteinExistence type="predicted"/>
<comment type="caution">
    <text evidence="2">The sequence shown here is derived from an EMBL/GenBank/DDBJ whole genome shotgun (WGS) entry which is preliminary data.</text>
</comment>
<keyword evidence="3" id="KW-1185">Reference proteome</keyword>
<name>A0A9P8C8N4_9HELO</name>
<dbReference type="AlphaFoldDB" id="A0A9P8C8N4"/>
<reference evidence="2" key="1">
    <citation type="journal article" date="2021" name="IMA Fungus">
        <title>Genomic characterization of three marine fungi, including Emericellopsis atlantica sp. nov. with signatures of a generalist lifestyle and marine biomass degradation.</title>
        <authorList>
            <person name="Hagestad O.C."/>
            <person name="Hou L."/>
            <person name="Andersen J.H."/>
            <person name="Hansen E.H."/>
            <person name="Altermark B."/>
            <person name="Li C."/>
            <person name="Kuhnert E."/>
            <person name="Cox R.J."/>
            <person name="Crous P.W."/>
            <person name="Spatafora J.W."/>
            <person name="Lail K."/>
            <person name="Amirebrahimi M."/>
            <person name="Lipzen A."/>
            <person name="Pangilinan J."/>
            <person name="Andreopoulos W."/>
            <person name="Hayes R.D."/>
            <person name="Ng V."/>
            <person name="Grigoriev I.V."/>
            <person name="Jackson S.A."/>
            <person name="Sutton T.D.S."/>
            <person name="Dobson A.D.W."/>
            <person name="Rama T."/>
        </authorList>
    </citation>
    <scope>NUCLEOTIDE SEQUENCE</scope>
    <source>
        <strain evidence="2">TRa018bII</strain>
    </source>
</reference>
<accession>A0A9P8C8N4</accession>
<organism evidence="2 3">
    <name type="scientific">Amylocarpus encephaloides</name>
    <dbReference type="NCBI Taxonomy" id="45428"/>
    <lineage>
        <taxon>Eukaryota</taxon>
        <taxon>Fungi</taxon>
        <taxon>Dikarya</taxon>
        <taxon>Ascomycota</taxon>
        <taxon>Pezizomycotina</taxon>
        <taxon>Leotiomycetes</taxon>
        <taxon>Helotiales</taxon>
        <taxon>Helotiales incertae sedis</taxon>
        <taxon>Amylocarpus</taxon>
    </lineage>
</organism>
<dbReference type="EMBL" id="MU251384">
    <property type="protein sequence ID" value="KAG9237567.1"/>
    <property type="molecule type" value="Genomic_DNA"/>
</dbReference>
<evidence type="ECO:0000313" key="3">
    <source>
        <dbReference type="Proteomes" id="UP000824998"/>
    </source>
</evidence>
<dbReference type="Proteomes" id="UP000824998">
    <property type="component" value="Unassembled WGS sequence"/>
</dbReference>
<feature type="region of interest" description="Disordered" evidence="1">
    <location>
        <begin position="84"/>
        <end position="108"/>
    </location>
</feature>
<evidence type="ECO:0000256" key="1">
    <source>
        <dbReference type="SAM" id="MobiDB-lite"/>
    </source>
</evidence>